<protein>
    <recommendedName>
        <fullName evidence="10">Gram-positive cocci surface proteins LPxTG domain-containing protein</fullName>
    </recommendedName>
</protein>
<comment type="caution">
    <text evidence="8">The sequence shown here is derived from an EMBL/GenBank/DDBJ whole genome shotgun (WGS) entry which is preliminary data.</text>
</comment>
<feature type="domain" description="Gram-positive cocci surface proteins LPxTG" evidence="6">
    <location>
        <begin position="146"/>
        <end position="187"/>
    </location>
</feature>
<keyword evidence="9" id="KW-1185">Reference proteome</keyword>
<dbReference type="PATRIC" id="fig|1122148.6.peg.934"/>
<proteinExistence type="predicted"/>
<feature type="region of interest" description="Disordered" evidence="5">
    <location>
        <begin position="56"/>
        <end position="105"/>
    </location>
</feature>
<evidence type="ECO:0000256" key="1">
    <source>
        <dbReference type="ARBA" id="ARBA00022512"/>
    </source>
</evidence>
<reference evidence="8 9" key="1">
    <citation type="journal article" date="2015" name="Genome Announc.">
        <title>Expanding the biotechnology potential of lactobacilli through comparative genomics of 213 strains and associated genera.</title>
        <authorList>
            <person name="Sun Z."/>
            <person name="Harris H.M."/>
            <person name="McCann A."/>
            <person name="Guo C."/>
            <person name="Argimon S."/>
            <person name="Zhang W."/>
            <person name="Yang X."/>
            <person name="Jeffery I.B."/>
            <person name="Cooney J.C."/>
            <person name="Kagawa T.F."/>
            <person name="Liu W."/>
            <person name="Song Y."/>
            <person name="Salvetti E."/>
            <person name="Wrobel A."/>
            <person name="Rasinkangas P."/>
            <person name="Parkhill J."/>
            <person name="Rea M.C."/>
            <person name="O'Sullivan O."/>
            <person name="Ritari J."/>
            <person name="Douillard F.P."/>
            <person name="Paul Ross R."/>
            <person name="Yang R."/>
            <person name="Briner A.E."/>
            <person name="Felis G.E."/>
            <person name="de Vos W.M."/>
            <person name="Barrangou R."/>
            <person name="Klaenhammer T.R."/>
            <person name="Caufield P.W."/>
            <person name="Cui Y."/>
            <person name="Zhang H."/>
            <person name="O'Toole P.W."/>
        </authorList>
    </citation>
    <scope>NUCLEOTIDE SEQUENCE [LARGE SCALE GENOMIC DNA]</scope>
    <source>
        <strain evidence="8 9">DSM 20690</strain>
    </source>
</reference>
<evidence type="ECO:0000259" key="7">
    <source>
        <dbReference type="Pfam" id="PF07564"/>
    </source>
</evidence>
<evidence type="ECO:0008006" key="10">
    <source>
        <dbReference type="Google" id="ProtNLM"/>
    </source>
</evidence>
<evidence type="ECO:0000313" key="8">
    <source>
        <dbReference type="EMBL" id="KRN78634.1"/>
    </source>
</evidence>
<evidence type="ECO:0000256" key="2">
    <source>
        <dbReference type="ARBA" id="ARBA00022525"/>
    </source>
</evidence>
<keyword evidence="3" id="KW-0732">Signal</keyword>
<keyword evidence="2" id="KW-0964">Secreted</keyword>
<evidence type="ECO:0000313" key="9">
    <source>
        <dbReference type="Proteomes" id="UP000051565"/>
    </source>
</evidence>
<dbReference type="AlphaFoldDB" id="A0A0R2JV80"/>
<dbReference type="Proteomes" id="UP000051565">
    <property type="component" value="Unassembled WGS sequence"/>
</dbReference>
<evidence type="ECO:0000256" key="3">
    <source>
        <dbReference type="ARBA" id="ARBA00022729"/>
    </source>
</evidence>
<dbReference type="InterPro" id="IPR011439">
    <property type="entry name" value="DUF1542"/>
</dbReference>
<name>A0A0R2JV80_9LACO</name>
<feature type="domain" description="DUF1542" evidence="7">
    <location>
        <begin position="67"/>
        <end position="130"/>
    </location>
</feature>
<keyword evidence="1" id="KW-0134">Cell wall</keyword>
<feature type="region of interest" description="Disordered" evidence="5">
    <location>
        <begin position="127"/>
        <end position="156"/>
    </location>
</feature>
<evidence type="ECO:0000256" key="4">
    <source>
        <dbReference type="ARBA" id="ARBA00023088"/>
    </source>
</evidence>
<keyword evidence="4" id="KW-0572">Peptidoglycan-anchor</keyword>
<dbReference type="EMBL" id="JQBT01000033">
    <property type="protein sequence ID" value="KRN78634.1"/>
    <property type="molecule type" value="Genomic_DNA"/>
</dbReference>
<dbReference type="Pfam" id="PF07564">
    <property type="entry name" value="DUF1542"/>
    <property type="match status" value="1"/>
</dbReference>
<dbReference type="NCBIfam" id="TIGR01167">
    <property type="entry name" value="LPXTG_anchor"/>
    <property type="match status" value="1"/>
</dbReference>
<sequence>MPGLTSDQISSADAAIDKEVANGSTNIDNASDTAGVDSALTTSEGNIDKIVDIQQAASDSKISNDKQSDSDDVDHATKDAIGHINNEPNLTPAKKKDVVKKVTDDANQAKDQINKAVTPVEIKKAADNGIINDQENFKHSSNKSVSENKKDLPQTGQSNSVLELLGIMELTLLGIFGLAKTKKRKEK</sequence>
<feature type="compositionally biased region" description="Basic and acidic residues" evidence="5">
    <location>
        <begin position="94"/>
        <end position="105"/>
    </location>
</feature>
<evidence type="ECO:0000256" key="5">
    <source>
        <dbReference type="SAM" id="MobiDB-lite"/>
    </source>
</evidence>
<organism evidence="8 9">
    <name type="scientific">Fructilactobacillus lindneri DSM 20690 = JCM 11027</name>
    <dbReference type="NCBI Taxonomy" id="1122148"/>
    <lineage>
        <taxon>Bacteria</taxon>
        <taxon>Bacillati</taxon>
        <taxon>Bacillota</taxon>
        <taxon>Bacilli</taxon>
        <taxon>Lactobacillales</taxon>
        <taxon>Lactobacillaceae</taxon>
        <taxon>Fructilactobacillus</taxon>
    </lineage>
</organism>
<dbReference type="Pfam" id="PF00746">
    <property type="entry name" value="Gram_pos_anchor"/>
    <property type="match status" value="1"/>
</dbReference>
<accession>A0A0R2JV80</accession>
<feature type="compositionally biased region" description="Basic and acidic residues" evidence="5">
    <location>
        <begin position="62"/>
        <end position="81"/>
    </location>
</feature>
<evidence type="ECO:0000259" key="6">
    <source>
        <dbReference type="Pfam" id="PF00746"/>
    </source>
</evidence>
<gene>
    <name evidence="8" type="ORF">IV52_GL000910</name>
</gene>
<dbReference type="InterPro" id="IPR019931">
    <property type="entry name" value="LPXTG_anchor"/>
</dbReference>